<proteinExistence type="inferred from homology"/>
<evidence type="ECO:0008006" key="12">
    <source>
        <dbReference type="Google" id="ProtNLM"/>
    </source>
</evidence>
<dbReference type="InterPro" id="IPR002401">
    <property type="entry name" value="Cyt_P450_E_grp-I"/>
</dbReference>
<dbReference type="PROSITE" id="PS00086">
    <property type="entry name" value="CYTOCHROME_P450"/>
    <property type="match status" value="1"/>
</dbReference>
<dbReference type="InterPro" id="IPR017972">
    <property type="entry name" value="Cyt_P450_CS"/>
</dbReference>
<dbReference type="PANTHER" id="PTHR47955:SF8">
    <property type="entry name" value="CYTOCHROME P450 71D11-LIKE"/>
    <property type="match status" value="1"/>
</dbReference>
<comment type="caution">
    <text evidence="10">The sequence shown here is derived from an EMBL/GenBank/DDBJ whole genome shotgun (WGS) entry which is preliminary data.</text>
</comment>
<dbReference type="AlphaFoldDB" id="A0AAV8SSE1"/>
<evidence type="ECO:0000256" key="4">
    <source>
        <dbReference type="ARBA" id="ARBA00022723"/>
    </source>
</evidence>
<name>A0AAV8SSE1_9ROSI</name>
<evidence type="ECO:0000256" key="3">
    <source>
        <dbReference type="ARBA" id="ARBA00022617"/>
    </source>
</evidence>
<dbReference type="SUPFAM" id="SSF48264">
    <property type="entry name" value="Cytochrome P450"/>
    <property type="match status" value="1"/>
</dbReference>
<evidence type="ECO:0000256" key="9">
    <source>
        <dbReference type="RuleBase" id="RU000461"/>
    </source>
</evidence>
<gene>
    <name evidence="10" type="ORF">K2173_015436</name>
</gene>
<organism evidence="10 11">
    <name type="scientific">Erythroxylum novogranatense</name>
    <dbReference type="NCBI Taxonomy" id="1862640"/>
    <lineage>
        <taxon>Eukaryota</taxon>
        <taxon>Viridiplantae</taxon>
        <taxon>Streptophyta</taxon>
        <taxon>Embryophyta</taxon>
        <taxon>Tracheophyta</taxon>
        <taxon>Spermatophyta</taxon>
        <taxon>Magnoliopsida</taxon>
        <taxon>eudicotyledons</taxon>
        <taxon>Gunneridae</taxon>
        <taxon>Pentapetalae</taxon>
        <taxon>rosids</taxon>
        <taxon>fabids</taxon>
        <taxon>Malpighiales</taxon>
        <taxon>Erythroxylaceae</taxon>
        <taxon>Erythroxylum</taxon>
    </lineage>
</organism>
<dbReference type="GO" id="GO:0016705">
    <property type="term" value="F:oxidoreductase activity, acting on paired donors, with incorporation or reduction of molecular oxygen"/>
    <property type="evidence" value="ECO:0007669"/>
    <property type="project" value="InterPro"/>
</dbReference>
<dbReference type="Proteomes" id="UP001159364">
    <property type="component" value="Linkage Group LG09"/>
</dbReference>
<dbReference type="Gene3D" id="1.10.630.10">
    <property type="entry name" value="Cytochrome P450"/>
    <property type="match status" value="1"/>
</dbReference>
<dbReference type="EMBL" id="JAIWQS010000009">
    <property type="protein sequence ID" value="KAJ8754924.1"/>
    <property type="molecule type" value="Genomic_DNA"/>
</dbReference>
<keyword evidence="5 9" id="KW-0560">Oxidoreductase</keyword>
<dbReference type="PRINTS" id="PR00463">
    <property type="entry name" value="EP450I"/>
</dbReference>
<evidence type="ECO:0000256" key="1">
    <source>
        <dbReference type="ARBA" id="ARBA00001971"/>
    </source>
</evidence>
<dbReference type="InterPro" id="IPR001128">
    <property type="entry name" value="Cyt_P450"/>
</dbReference>
<comment type="cofactor">
    <cofactor evidence="1 8">
        <name>heme</name>
        <dbReference type="ChEBI" id="CHEBI:30413"/>
    </cofactor>
</comment>
<dbReference type="PANTHER" id="PTHR47955">
    <property type="entry name" value="CYTOCHROME P450 FAMILY 71 PROTEIN"/>
    <property type="match status" value="1"/>
</dbReference>
<sequence>MELQFPSFPLLIALFSFIFMVLKIWKQSKTSHSTARPLPGPRKLPIIGNMHQLAGSLPHHRFAELSKKYGGIMRLQLGEVTNVVISSPDAAKEVMKTHDINFAQRPFILAASVVTYNLSDIVFAPYGEYWRQLRKICIMELLGPKRVLSFRSIREEEVSNLIAQISSTGGLPFNFSKKLFSLTYGIATRASFGKKTKEHEEFLPVVEELIQYSAGFNLADVFPSIKFLQVIGGMKSRLQQCFKESDSILENIIKDHRAKRELKKPNGEVEEDLVDVLLKLQEKGDLEFPLTTENIKAVILDIFVAGSETSATTTEWVVSELLKNPRVLEKVQQEVRMVFDKNGGVDESYIDQMHYLKLVINETMRLHPPAPLLLPRESREECEINGYLVPAKARVLVNAWAIGRDPKYWTDPETFYPERFLDSPIDYKGNHFEFIPFGAGRRMCPGMSFGIANVELPLAQLLYHFDWKLPGELSPESLDMSELFGATVRRKNDLELVAIPYHPKVKA</sequence>
<reference evidence="10 11" key="1">
    <citation type="submission" date="2021-09" db="EMBL/GenBank/DDBJ databases">
        <title>Genomic insights and catalytic innovation underlie evolution of tropane alkaloids biosynthesis.</title>
        <authorList>
            <person name="Wang Y.-J."/>
            <person name="Tian T."/>
            <person name="Huang J.-P."/>
            <person name="Huang S.-X."/>
        </authorList>
    </citation>
    <scope>NUCLEOTIDE SEQUENCE [LARGE SCALE GENOMIC DNA]</scope>
    <source>
        <strain evidence="10">KIB-2018</strain>
        <tissue evidence="10">Leaf</tissue>
    </source>
</reference>
<evidence type="ECO:0000256" key="6">
    <source>
        <dbReference type="ARBA" id="ARBA00023004"/>
    </source>
</evidence>
<dbReference type="FunFam" id="1.10.630.10:FF:000008">
    <property type="entry name" value="Cytochrome P450 71D8"/>
    <property type="match status" value="1"/>
</dbReference>
<evidence type="ECO:0000313" key="10">
    <source>
        <dbReference type="EMBL" id="KAJ8754924.1"/>
    </source>
</evidence>
<feature type="binding site" description="axial binding residue" evidence="8">
    <location>
        <position position="444"/>
    </location>
    <ligand>
        <name>heme</name>
        <dbReference type="ChEBI" id="CHEBI:30413"/>
    </ligand>
    <ligandPart>
        <name>Fe</name>
        <dbReference type="ChEBI" id="CHEBI:18248"/>
    </ligandPart>
</feature>
<dbReference type="CDD" id="cd11072">
    <property type="entry name" value="CYP71-like"/>
    <property type="match status" value="1"/>
</dbReference>
<evidence type="ECO:0000256" key="7">
    <source>
        <dbReference type="ARBA" id="ARBA00023033"/>
    </source>
</evidence>
<dbReference type="GO" id="GO:0004497">
    <property type="term" value="F:monooxygenase activity"/>
    <property type="evidence" value="ECO:0007669"/>
    <property type="project" value="UniProtKB-KW"/>
</dbReference>
<accession>A0AAV8SSE1</accession>
<dbReference type="GO" id="GO:0020037">
    <property type="term" value="F:heme binding"/>
    <property type="evidence" value="ECO:0007669"/>
    <property type="project" value="InterPro"/>
</dbReference>
<dbReference type="PRINTS" id="PR00385">
    <property type="entry name" value="P450"/>
</dbReference>
<dbReference type="Pfam" id="PF00067">
    <property type="entry name" value="p450"/>
    <property type="match status" value="1"/>
</dbReference>
<dbReference type="GO" id="GO:0005506">
    <property type="term" value="F:iron ion binding"/>
    <property type="evidence" value="ECO:0007669"/>
    <property type="project" value="InterPro"/>
</dbReference>
<keyword evidence="7 9" id="KW-0503">Monooxygenase</keyword>
<keyword evidence="6 8" id="KW-0408">Iron</keyword>
<keyword evidence="4 8" id="KW-0479">Metal-binding</keyword>
<keyword evidence="11" id="KW-1185">Reference proteome</keyword>
<keyword evidence="3 8" id="KW-0349">Heme</keyword>
<dbReference type="InterPro" id="IPR036396">
    <property type="entry name" value="Cyt_P450_sf"/>
</dbReference>
<evidence type="ECO:0000313" key="11">
    <source>
        <dbReference type="Proteomes" id="UP001159364"/>
    </source>
</evidence>
<evidence type="ECO:0000256" key="5">
    <source>
        <dbReference type="ARBA" id="ARBA00023002"/>
    </source>
</evidence>
<comment type="similarity">
    <text evidence="2 9">Belongs to the cytochrome P450 family.</text>
</comment>
<evidence type="ECO:0000256" key="2">
    <source>
        <dbReference type="ARBA" id="ARBA00010617"/>
    </source>
</evidence>
<evidence type="ECO:0000256" key="8">
    <source>
        <dbReference type="PIRSR" id="PIRSR602401-1"/>
    </source>
</evidence>
<protein>
    <recommendedName>
        <fullName evidence="12">Cytochrome P450</fullName>
    </recommendedName>
</protein>